<organism evidence="10 11">
    <name type="scientific">Halopolyspora algeriensis</name>
    <dbReference type="NCBI Taxonomy" id="1500506"/>
    <lineage>
        <taxon>Bacteria</taxon>
        <taxon>Bacillati</taxon>
        <taxon>Actinomycetota</taxon>
        <taxon>Actinomycetes</taxon>
        <taxon>Actinomycetes incertae sedis</taxon>
        <taxon>Halopolyspora</taxon>
    </lineage>
</organism>
<dbReference type="GO" id="GO:0051539">
    <property type="term" value="F:4 iron, 4 sulfur cluster binding"/>
    <property type="evidence" value="ECO:0007669"/>
    <property type="project" value="UniProtKB-KW"/>
</dbReference>
<dbReference type="EMBL" id="QPJC01000002">
    <property type="protein sequence ID" value="RCW46288.1"/>
    <property type="molecule type" value="Genomic_DNA"/>
</dbReference>
<dbReference type="SUPFAM" id="SSF50692">
    <property type="entry name" value="ADC-like"/>
    <property type="match status" value="1"/>
</dbReference>
<dbReference type="InterPro" id="IPR009010">
    <property type="entry name" value="Asp_de-COase-like_dom_sf"/>
</dbReference>
<dbReference type="SUPFAM" id="SSF53706">
    <property type="entry name" value="Formate dehydrogenase/DMSO reductase, domains 1-3"/>
    <property type="match status" value="1"/>
</dbReference>
<dbReference type="RefSeq" id="WP_257233588.1">
    <property type="nucleotide sequence ID" value="NZ_QPJC01000002.1"/>
</dbReference>
<keyword evidence="5" id="KW-0479">Metal-binding</keyword>
<dbReference type="InterPro" id="IPR048158">
    <property type="entry name" value="Formate_DH_Act"/>
</dbReference>
<evidence type="ECO:0000256" key="3">
    <source>
        <dbReference type="ARBA" id="ARBA00010312"/>
    </source>
</evidence>
<feature type="region of interest" description="Disordered" evidence="7">
    <location>
        <begin position="153"/>
        <end position="196"/>
    </location>
</feature>
<name>A0A368W2U0_9ACTN</name>
<evidence type="ECO:0000256" key="1">
    <source>
        <dbReference type="ARBA" id="ARBA00001966"/>
    </source>
</evidence>
<evidence type="ECO:0000313" key="10">
    <source>
        <dbReference type="EMBL" id="RCW46288.1"/>
    </source>
</evidence>
<gene>
    <name evidence="10" type="ORF">DFQ14_102591</name>
</gene>
<keyword evidence="4" id="KW-0411">Iron-sulfur</keyword>
<dbReference type="GO" id="GO:0009061">
    <property type="term" value="P:anaerobic respiration"/>
    <property type="evidence" value="ECO:0007669"/>
    <property type="project" value="TreeGrafter"/>
</dbReference>
<dbReference type="Proteomes" id="UP000253495">
    <property type="component" value="Unassembled WGS sequence"/>
</dbReference>
<dbReference type="CDD" id="cd02792">
    <property type="entry name" value="MopB_CT_Formate-Dh-Na-like"/>
    <property type="match status" value="1"/>
</dbReference>
<dbReference type="Gene3D" id="2.40.40.20">
    <property type="match status" value="1"/>
</dbReference>
<feature type="compositionally biased region" description="Basic and acidic residues" evidence="7">
    <location>
        <begin position="508"/>
        <end position="524"/>
    </location>
</feature>
<keyword evidence="11" id="KW-1185">Reference proteome</keyword>
<evidence type="ECO:0000256" key="5">
    <source>
        <dbReference type="ARBA" id="ARBA00022723"/>
    </source>
</evidence>
<proteinExistence type="inferred from homology"/>
<comment type="subcellular location">
    <subcellularLocation>
        <location evidence="2">Cell envelope</location>
    </subcellularLocation>
</comment>
<dbReference type="PANTHER" id="PTHR43598">
    <property type="entry name" value="TUNGSTEN-CONTAINING FORMYLMETHANOFURAN DEHYDROGENASE 2 SUBUNIT B"/>
    <property type="match status" value="1"/>
</dbReference>
<feature type="region of interest" description="Disordered" evidence="7">
    <location>
        <begin position="648"/>
        <end position="672"/>
    </location>
</feature>
<evidence type="ECO:0000259" key="9">
    <source>
        <dbReference type="Pfam" id="PF01568"/>
    </source>
</evidence>
<feature type="domain" description="Molybdopterin oxidoreductase" evidence="8">
    <location>
        <begin position="456"/>
        <end position="498"/>
    </location>
</feature>
<dbReference type="AlphaFoldDB" id="A0A368W2U0"/>
<dbReference type="GO" id="GO:0009055">
    <property type="term" value="F:electron transfer activity"/>
    <property type="evidence" value="ECO:0007669"/>
    <property type="project" value="TreeGrafter"/>
</dbReference>
<keyword evidence="4" id="KW-0004">4Fe-4S</keyword>
<sequence>GLGTSFGRGGATTFQQDLQNSDCIVIEGSNMAECHPVGFQWVMEAKERGATIVHVDPRFTRTSALADMHLPLRAGTDIAFLGALINHVLENDLAFRDYIVAYTNAPAIVKEDFADTEDLDGLFSGYDPDGQHYETASWQYEGTVAAPAAGKRHKAEYVGDESEGPQESRGKAEKSTAHTERVGSGGPSIAGKPELDESLQHPRCVYQILKRHFARYTPELVEKTCGIPREQFRAVAEALVTNSGRERTSAFVYSVGWTQHTVGAQYIRTASILQALLGNIGRPGGGILALRGHASIQGSTDIPTLFNLLPGYIPMPHAEFQQDLATFVEADSGSTGFWGNMQDYTVSLLKAWWGEHATVDNDFCFDYLPRLTGNHSSYQTVADQIDGKVKGYFLVGENPAVGSANAKMQRRGLANLDWLVVRDLNMIESATFWKDGPEIETGELRTEEIGTEIFFLPAASHTEKDGSFTNTQRLLQWHHQAVEPRGDCRSDLWFYYHLGRRIREKLAQRQDERTAEQRDRDRPLLELQWDYPTQGSTAEPDAEAVLREISGWDADNNALTSYTQLEDDGSTACGCWIYCGSYADEVNQTARRKPEREQSWVAPEWAWAWPANRRILYNRASADPDGNPWSERKAYVWWDAEQGSWTGHDIPDFEASKSPDYTPPPDARSEDALAGTDPFIMQTDGRAWLYVPTGLTDGPMPTHYEPFESPFENPLYTQQSNPAREELRHRSNPYQPSNGAAGAEVFPYVFTTYRLTEHHTAGGMSRFLSYLSELQPEFFCEVSPRLAAERGLEHLGWATIVTARTAVEARVVVTERMRTLTIHGRTVEQIGLPYHWGSNGLSTGDGANELLSAVMDSNVHIQESKASTCDIRPGRRPRGPELLEFVDSYRRRAGISPETGTEGATR</sequence>
<dbReference type="GO" id="GO:0030313">
    <property type="term" value="C:cell envelope"/>
    <property type="evidence" value="ECO:0007669"/>
    <property type="project" value="UniProtKB-SubCell"/>
</dbReference>
<keyword evidence="6" id="KW-0560">Oxidoreductase</keyword>
<feature type="non-terminal residue" evidence="10">
    <location>
        <position position="1"/>
    </location>
</feature>
<dbReference type="Gene3D" id="3.40.50.740">
    <property type="match status" value="1"/>
</dbReference>
<evidence type="ECO:0000256" key="2">
    <source>
        <dbReference type="ARBA" id="ARBA00004196"/>
    </source>
</evidence>
<dbReference type="GO" id="GO:0043546">
    <property type="term" value="F:molybdopterin cofactor binding"/>
    <property type="evidence" value="ECO:0007669"/>
    <property type="project" value="InterPro"/>
</dbReference>
<comment type="caution">
    <text evidence="10">The sequence shown here is derived from an EMBL/GenBank/DDBJ whole genome shotgun (WGS) entry which is preliminary data.</text>
</comment>
<feature type="region of interest" description="Disordered" evidence="7">
    <location>
        <begin position="508"/>
        <end position="540"/>
    </location>
</feature>
<dbReference type="Pfam" id="PF01568">
    <property type="entry name" value="Molydop_binding"/>
    <property type="match status" value="1"/>
</dbReference>
<evidence type="ECO:0000256" key="6">
    <source>
        <dbReference type="ARBA" id="ARBA00023002"/>
    </source>
</evidence>
<dbReference type="GO" id="GO:0030151">
    <property type="term" value="F:molybdenum ion binding"/>
    <property type="evidence" value="ECO:0007669"/>
    <property type="project" value="TreeGrafter"/>
</dbReference>
<feature type="compositionally biased region" description="Basic and acidic residues" evidence="7">
    <location>
        <begin position="166"/>
        <end position="181"/>
    </location>
</feature>
<dbReference type="Pfam" id="PF00384">
    <property type="entry name" value="Molybdopterin"/>
    <property type="match status" value="2"/>
</dbReference>
<evidence type="ECO:0000313" key="11">
    <source>
        <dbReference type="Proteomes" id="UP000253495"/>
    </source>
</evidence>
<comment type="cofactor">
    <cofactor evidence="1">
        <name>[4Fe-4S] cluster</name>
        <dbReference type="ChEBI" id="CHEBI:49883"/>
    </cofactor>
</comment>
<keyword evidence="4" id="KW-0408">Iron</keyword>
<dbReference type="NCBIfam" id="NF041513">
    <property type="entry name" value="formate_DH_Act"/>
    <property type="match status" value="1"/>
</dbReference>
<reference evidence="10 11" key="1">
    <citation type="submission" date="2018-07" db="EMBL/GenBank/DDBJ databases">
        <title>Genomic Encyclopedia of Type Strains, Phase III (KMG-III): the genomes of soil and plant-associated and newly described type strains.</title>
        <authorList>
            <person name="Whitman W."/>
        </authorList>
    </citation>
    <scope>NUCLEOTIDE SEQUENCE [LARGE SCALE GENOMIC DNA]</scope>
    <source>
        <strain evidence="10 11">CECT 8575</strain>
    </source>
</reference>
<dbReference type="PANTHER" id="PTHR43598:SF1">
    <property type="entry name" value="FORMATE DEHYDROGENASE-O MAJOR SUBUNIT"/>
    <property type="match status" value="1"/>
</dbReference>
<dbReference type="InterPro" id="IPR006656">
    <property type="entry name" value="Mopterin_OxRdtase"/>
</dbReference>
<dbReference type="GO" id="GO:0016491">
    <property type="term" value="F:oxidoreductase activity"/>
    <property type="evidence" value="ECO:0007669"/>
    <property type="project" value="UniProtKB-KW"/>
</dbReference>
<dbReference type="Gene3D" id="3.40.228.10">
    <property type="entry name" value="Dimethylsulfoxide Reductase, domain 2"/>
    <property type="match status" value="2"/>
</dbReference>
<dbReference type="InterPro" id="IPR006657">
    <property type="entry name" value="MoPterin_dinucl-bd_dom"/>
</dbReference>
<evidence type="ECO:0000259" key="8">
    <source>
        <dbReference type="Pfam" id="PF00384"/>
    </source>
</evidence>
<feature type="domain" description="Molybdopterin dinucleotide-binding" evidence="9">
    <location>
        <begin position="749"/>
        <end position="864"/>
    </location>
</feature>
<feature type="domain" description="Molybdopterin oxidoreductase" evidence="8">
    <location>
        <begin position="16"/>
        <end position="426"/>
    </location>
</feature>
<protein>
    <submittedName>
        <fullName evidence="10">Formate dehydrogenase major subunit</fullName>
    </submittedName>
</protein>
<accession>A0A368W2U0</accession>
<evidence type="ECO:0000256" key="7">
    <source>
        <dbReference type="SAM" id="MobiDB-lite"/>
    </source>
</evidence>
<evidence type="ECO:0000256" key="4">
    <source>
        <dbReference type="ARBA" id="ARBA00022485"/>
    </source>
</evidence>
<comment type="similarity">
    <text evidence="3">Belongs to the prokaryotic molybdopterin-containing oxidoreductase family.</text>
</comment>